<organism evidence="3 8">
    <name type="scientific">Metallosphaera sedula</name>
    <dbReference type="NCBI Taxonomy" id="43687"/>
    <lineage>
        <taxon>Archaea</taxon>
        <taxon>Thermoproteota</taxon>
        <taxon>Thermoprotei</taxon>
        <taxon>Sulfolobales</taxon>
        <taxon>Sulfolobaceae</taxon>
        <taxon>Metallosphaera</taxon>
    </lineage>
</organism>
<dbReference type="Proteomes" id="UP000061362">
    <property type="component" value="Chromosome"/>
</dbReference>
<proteinExistence type="predicted"/>
<dbReference type="EMBL" id="CP012175">
    <property type="protein sequence ID" value="AKV81572.1"/>
    <property type="molecule type" value="Genomic_DNA"/>
</dbReference>
<protein>
    <recommendedName>
        <fullName evidence="11">KEOPS complex Pcc1-like subunit</fullName>
    </recommendedName>
</protein>
<evidence type="ECO:0000313" key="10">
    <source>
        <dbReference type="Proteomes" id="UP000068832"/>
    </source>
</evidence>
<dbReference type="Proteomes" id="UP000068832">
    <property type="component" value="Chromosome"/>
</dbReference>
<evidence type="ECO:0000313" key="3">
    <source>
        <dbReference type="EMBL" id="AKV79327.1"/>
    </source>
</evidence>
<dbReference type="EMBL" id="CP012172">
    <property type="protein sequence ID" value="AKV74839.1"/>
    <property type="molecule type" value="Genomic_DNA"/>
</dbReference>
<evidence type="ECO:0000313" key="1">
    <source>
        <dbReference type="EMBL" id="AKV74839.1"/>
    </source>
</evidence>
<dbReference type="Proteomes" id="UP000062398">
    <property type="component" value="Chromosome"/>
</dbReference>
<gene>
    <name evidence="1" type="ORF">MsedA_1927</name>
    <name evidence="2" type="ORF">MsedB_1929</name>
    <name evidence="3" type="ORF">MsedC_1927</name>
    <name evidence="4" type="ORF">MsedD_1928</name>
    <name evidence="5" type="ORF">MsedE_1929</name>
</gene>
<evidence type="ECO:0000313" key="5">
    <source>
        <dbReference type="EMBL" id="AKV83805.1"/>
    </source>
</evidence>
<dbReference type="AlphaFoldDB" id="A0A0K1SX09"/>
<dbReference type="NCBIfam" id="NF011470">
    <property type="entry name" value="PRK14887.1"/>
    <property type="match status" value="1"/>
</dbReference>
<dbReference type="PATRIC" id="fig|43687.5.peg.2038"/>
<dbReference type="Proteomes" id="UP000062475">
    <property type="component" value="Chromosome"/>
</dbReference>
<evidence type="ECO:0000313" key="2">
    <source>
        <dbReference type="EMBL" id="AKV77075.1"/>
    </source>
</evidence>
<evidence type="ECO:0000313" key="9">
    <source>
        <dbReference type="Proteomes" id="UP000062475"/>
    </source>
</evidence>
<reference evidence="5 6" key="2">
    <citation type="submission" date="2015-07" db="EMBL/GenBank/DDBJ databases">
        <title>Physiological, transcriptional responses and genome re-sequencing of acid resistant extremely thermoacidophilic Metallosphaera sedula SARC-M1.</title>
        <authorList>
            <person name="Ai C."/>
            <person name="McCarthy S."/>
            <person name="Eckrich V."/>
            <person name="Rudrappa D."/>
            <person name="Qiu G."/>
            <person name="Blum P."/>
        </authorList>
    </citation>
    <scope>NUCLEOTIDE SEQUENCE [LARGE SCALE GENOMIC DNA]</scope>
    <source>
        <strain evidence="5 6">SARC-M1</strain>
    </source>
</reference>
<reference evidence="7 8" key="1">
    <citation type="journal article" date="2015" name="Genome Announc.">
        <title>Complete Genome Sequences of Evolved Arsenate-Resistant Metallosphaera sedula Strains.</title>
        <authorList>
            <person name="Ai C."/>
            <person name="McCarthy S."/>
            <person name="Schackwitz W."/>
            <person name="Martin J."/>
            <person name="Lipzen A."/>
            <person name="Blum P."/>
        </authorList>
    </citation>
    <scope>NUCLEOTIDE SEQUENCE [LARGE SCALE GENOMIC DNA]</scope>
    <source>
        <strain evidence="3 8">ARS120-1</strain>
        <strain evidence="4 7">ARS120-2</strain>
        <strain evidence="1 10">ARS50-1</strain>
        <strain evidence="2 9">ARS50-2</strain>
    </source>
</reference>
<sequence>MGTGFLPLGSLEIWRKLIQRIRLEISTENPSEILNAIQVDNVELPEGMTIKMKENEKGVEIIVEMRYTDPRSILTLRNTVDEILEHVEMLERVLKSDSKL</sequence>
<dbReference type="EMBL" id="CP012173">
    <property type="protein sequence ID" value="AKV77075.1"/>
    <property type="molecule type" value="Genomic_DNA"/>
</dbReference>
<dbReference type="Proteomes" id="UP000056255">
    <property type="component" value="Chromosome"/>
</dbReference>
<accession>A0A0K1SX09</accession>
<evidence type="ECO:0000313" key="4">
    <source>
        <dbReference type="EMBL" id="AKV81572.1"/>
    </source>
</evidence>
<evidence type="ECO:0000313" key="8">
    <source>
        <dbReference type="Proteomes" id="UP000062398"/>
    </source>
</evidence>
<name>A0A0K1SX09_9CREN</name>
<evidence type="ECO:0000313" key="6">
    <source>
        <dbReference type="Proteomes" id="UP000056255"/>
    </source>
</evidence>
<dbReference type="EMBL" id="CP012176">
    <property type="protein sequence ID" value="AKV83805.1"/>
    <property type="molecule type" value="Genomic_DNA"/>
</dbReference>
<evidence type="ECO:0008006" key="11">
    <source>
        <dbReference type="Google" id="ProtNLM"/>
    </source>
</evidence>
<dbReference type="EMBL" id="CP012174">
    <property type="protein sequence ID" value="AKV79327.1"/>
    <property type="molecule type" value="Genomic_DNA"/>
</dbReference>
<evidence type="ECO:0000313" key="7">
    <source>
        <dbReference type="Proteomes" id="UP000061362"/>
    </source>
</evidence>